<dbReference type="Gene3D" id="3.40.50.12280">
    <property type="match status" value="1"/>
</dbReference>
<dbReference type="RefSeq" id="WP_259315466.1">
    <property type="nucleotide sequence ID" value="NZ_CP087164.1"/>
</dbReference>
<evidence type="ECO:0000256" key="5">
    <source>
        <dbReference type="ARBA" id="ARBA00023004"/>
    </source>
</evidence>
<evidence type="ECO:0000256" key="3">
    <source>
        <dbReference type="ARBA" id="ARBA00022485"/>
    </source>
</evidence>
<dbReference type="InterPro" id="IPR052375">
    <property type="entry name" value="Complex_I_20kDa-like"/>
</dbReference>
<evidence type="ECO:0000259" key="7">
    <source>
        <dbReference type="Pfam" id="PF01058"/>
    </source>
</evidence>
<reference evidence="8" key="1">
    <citation type="journal article" date="2022" name="Int. J. Syst. Evol. Microbiol.">
        <title>Pseudomonas aegrilactucae sp. nov. and Pseudomonas morbosilactucae sp. nov., pathogens causing bacterial rot of lettuce in Japan.</title>
        <authorList>
            <person name="Sawada H."/>
            <person name="Fujikawa T."/>
            <person name="Satou M."/>
        </authorList>
    </citation>
    <scope>NUCLEOTIDE SEQUENCE</scope>
    <source>
        <strain evidence="8">0166_1</strain>
    </source>
</reference>
<keyword evidence="5" id="KW-0408">Iron</keyword>
<evidence type="ECO:0000256" key="1">
    <source>
        <dbReference type="ARBA" id="ARBA00001966"/>
    </source>
</evidence>
<dbReference type="InterPro" id="IPR006137">
    <property type="entry name" value="NADH_UbQ_OxRdtase-like_20kDa"/>
</dbReference>
<keyword evidence="4" id="KW-0479">Metal-binding</keyword>
<dbReference type="AlphaFoldDB" id="A0A9E6XWL1"/>
<evidence type="ECO:0000256" key="4">
    <source>
        <dbReference type="ARBA" id="ARBA00022723"/>
    </source>
</evidence>
<evidence type="ECO:0000313" key="9">
    <source>
        <dbReference type="Proteomes" id="UP001162834"/>
    </source>
</evidence>
<dbReference type="PANTHER" id="PTHR42989:SF1">
    <property type="entry name" value="FORMATE HYDROGENLYASE SUBUNIT 7-RELATED"/>
    <property type="match status" value="1"/>
</dbReference>
<comment type="similarity">
    <text evidence="2">Belongs to the complex I 20 kDa subunit family.</text>
</comment>
<evidence type="ECO:0000313" key="8">
    <source>
        <dbReference type="EMBL" id="UGS35784.1"/>
    </source>
</evidence>
<dbReference type="GO" id="GO:0046872">
    <property type="term" value="F:metal ion binding"/>
    <property type="evidence" value="ECO:0007669"/>
    <property type="project" value="UniProtKB-KW"/>
</dbReference>
<comment type="cofactor">
    <cofactor evidence="1">
        <name>[4Fe-4S] cluster</name>
        <dbReference type="ChEBI" id="CHEBI:49883"/>
    </cofactor>
</comment>
<dbReference type="GO" id="GO:0051539">
    <property type="term" value="F:4 iron, 4 sulfur cluster binding"/>
    <property type="evidence" value="ECO:0007669"/>
    <property type="project" value="UniProtKB-KW"/>
</dbReference>
<feature type="domain" description="NADH:ubiquinone oxidoreductase-like 20kDa subunit" evidence="7">
    <location>
        <begin position="35"/>
        <end position="144"/>
    </location>
</feature>
<organism evidence="8 9">
    <name type="scientific">Capillimicrobium parvum</name>
    <dbReference type="NCBI Taxonomy" id="2884022"/>
    <lineage>
        <taxon>Bacteria</taxon>
        <taxon>Bacillati</taxon>
        <taxon>Actinomycetota</taxon>
        <taxon>Thermoleophilia</taxon>
        <taxon>Solirubrobacterales</taxon>
        <taxon>Capillimicrobiaceae</taxon>
        <taxon>Capillimicrobium</taxon>
    </lineage>
</organism>
<dbReference type="Pfam" id="PF01058">
    <property type="entry name" value="Oxidored_q6"/>
    <property type="match status" value="1"/>
</dbReference>
<gene>
    <name evidence="8" type="primary">hycG</name>
    <name evidence="8" type="ORF">DSM104329_02179</name>
</gene>
<keyword evidence="9" id="KW-1185">Reference proteome</keyword>
<dbReference type="PANTHER" id="PTHR42989">
    <property type="entry name" value="HYDROGENASE-4 COMPONENT I"/>
    <property type="match status" value="1"/>
</dbReference>
<accession>A0A9E6XWL1</accession>
<dbReference type="Proteomes" id="UP001162834">
    <property type="component" value="Chromosome"/>
</dbReference>
<proteinExistence type="inferred from homology"/>
<dbReference type="SUPFAM" id="SSF56770">
    <property type="entry name" value="HydA/Nqo6-like"/>
    <property type="match status" value="1"/>
</dbReference>
<name>A0A9E6XWL1_9ACTN</name>
<dbReference type="EMBL" id="CP087164">
    <property type="protein sequence ID" value="UGS35784.1"/>
    <property type="molecule type" value="Genomic_DNA"/>
</dbReference>
<keyword evidence="3" id="KW-0004">4Fe-4S</keyword>
<sequence>MHVLLRQLNRVRRDARLPRGRPASLAVRHVDAGSCNGCEHELQAAASPFYDLQRFGIGIVASPRHADILLVTGPVTTRMREALLAAYAAMPEPRLVAALGDCAMGCNVLGDPAALAEPLEELLPVAVRIPGCPPTPDAIAEGLLGALDGGLPRVA</sequence>
<dbReference type="KEGG" id="sbae:DSM104329_02179"/>
<evidence type="ECO:0000256" key="6">
    <source>
        <dbReference type="ARBA" id="ARBA00023014"/>
    </source>
</evidence>
<evidence type="ECO:0000256" key="2">
    <source>
        <dbReference type="ARBA" id="ARBA00009173"/>
    </source>
</evidence>
<keyword evidence="6" id="KW-0411">Iron-sulfur</keyword>
<protein>
    <submittedName>
        <fullName evidence="8">Formate hydrogenlyase subunit 7</fullName>
    </submittedName>
</protein>